<organism evidence="1 2">
    <name type="scientific">Parabacteroides chartae</name>
    <dbReference type="NCBI Taxonomy" id="1037355"/>
    <lineage>
        <taxon>Bacteria</taxon>
        <taxon>Pseudomonadati</taxon>
        <taxon>Bacteroidota</taxon>
        <taxon>Bacteroidia</taxon>
        <taxon>Bacteroidales</taxon>
        <taxon>Tannerellaceae</taxon>
        <taxon>Parabacteroides</taxon>
    </lineage>
</organism>
<dbReference type="EMBL" id="FUYQ01000016">
    <property type="protein sequence ID" value="SKB67243.1"/>
    <property type="molecule type" value="Genomic_DNA"/>
</dbReference>
<keyword evidence="2" id="KW-1185">Reference proteome</keyword>
<name>A0A1T5D6U9_9BACT</name>
<evidence type="ECO:0000313" key="1">
    <source>
        <dbReference type="EMBL" id="SKB67243.1"/>
    </source>
</evidence>
<dbReference type="InterPro" id="IPR022385">
    <property type="entry name" value="Rhs_assc_core"/>
</dbReference>
<proteinExistence type="predicted"/>
<sequence length="98" mass="11187">MPQENSNSSFGGLFGEGALNTNQACNYNGKELDRKHGLDWYDYGTRNYDTALPVWTTVDPLAENYYFCSPYHYATNNPIIVIDPRAWTGTEVLMVQQR</sequence>
<gene>
    <name evidence="1" type="ORF">SAMN05660349_02292</name>
</gene>
<dbReference type="Gene3D" id="2.180.10.10">
    <property type="entry name" value="RHS repeat-associated core"/>
    <property type="match status" value="1"/>
</dbReference>
<dbReference type="Proteomes" id="UP000190852">
    <property type="component" value="Unassembled WGS sequence"/>
</dbReference>
<dbReference type="AlphaFoldDB" id="A0A1T5D6U9"/>
<dbReference type="NCBIfam" id="TIGR03696">
    <property type="entry name" value="Rhs_assc_core"/>
    <property type="match status" value="1"/>
</dbReference>
<accession>A0A1T5D6U9</accession>
<evidence type="ECO:0000313" key="2">
    <source>
        <dbReference type="Proteomes" id="UP000190852"/>
    </source>
</evidence>
<protein>
    <submittedName>
        <fullName evidence="1">RHS repeat-associated core domain-containing protein</fullName>
    </submittedName>
</protein>
<reference evidence="2" key="1">
    <citation type="submission" date="2017-02" db="EMBL/GenBank/DDBJ databases">
        <authorList>
            <person name="Varghese N."/>
            <person name="Submissions S."/>
        </authorList>
    </citation>
    <scope>NUCLEOTIDE SEQUENCE [LARGE SCALE GENOMIC DNA]</scope>
    <source>
        <strain evidence="2">DSM 24967</strain>
    </source>
</reference>